<keyword evidence="3" id="KW-1185">Reference proteome</keyword>
<dbReference type="Proteomes" id="UP000823775">
    <property type="component" value="Unassembled WGS sequence"/>
</dbReference>
<comment type="caution">
    <text evidence="2">The sequence shown here is derived from an EMBL/GenBank/DDBJ whole genome shotgun (WGS) entry which is preliminary data.</text>
</comment>
<organism evidence="2 3">
    <name type="scientific">Datura stramonium</name>
    <name type="common">Jimsonweed</name>
    <name type="synonym">Common thornapple</name>
    <dbReference type="NCBI Taxonomy" id="4076"/>
    <lineage>
        <taxon>Eukaryota</taxon>
        <taxon>Viridiplantae</taxon>
        <taxon>Streptophyta</taxon>
        <taxon>Embryophyta</taxon>
        <taxon>Tracheophyta</taxon>
        <taxon>Spermatophyta</taxon>
        <taxon>Magnoliopsida</taxon>
        <taxon>eudicotyledons</taxon>
        <taxon>Gunneridae</taxon>
        <taxon>Pentapetalae</taxon>
        <taxon>asterids</taxon>
        <taxon>lamiids</taxon>
        <taxon>Solanales</taxon>
        <taxon>Solanaceae</taxon>
        <taxon>Solanoideae</taxon>
        <taxon>Datureae</taxon>
        <taxon>Datura</taxon>
    </lineage>
</organism>
<feature type="region of interest" description="Disordered" evidence="1">
    <location>
        <begin position="1"/>
        <end position="20"/>
    </location>
</feature>
<evidence type="ECO:0000313" key="2">
    <source>
        <dbReference type="EMBL" id="MCD7451240.1"/>
    </source>
</evidence>
<proteinExistence type="predicted"/>
<gene>
    <name evidence="2" type="ORF">HAX54_010256</name>
</gene>
<sequence length="326" mass="36913">MAGILSTITSDSEAKPYKGEQPHLQQTGFIAYQQHNSNPLAQMSGSWLRKHIYVLAFSLPMDILIDPIGSRSGLAESPRPIRVVSVPAPSFFDEMDAVGEVRFAGREGIRAGRRRRSSYGHKRLFKVYWLSCLCGTSKAKPRLCTEKDRRNWKSAVTDLIFSFLGKVQVISKQTTSWWFSKGFRKRRNCCVGRSRATILYGLLRSAQEVIFFLIQSIAAPSFLANRARAFDASDSIPVEWMGLQPLRPASVTARGSEGMKCSFPLINNKRKRLSERRRQKKKMPLSLEMQELRTKLLISEWRTELLTLRLQLHLTSVSSAGSRESG</sequence>
<evidence type="ECO:0000256" key="1">
    <source>
        <dbReference type="SAM" id="MobiDB-lite"/>
    </source>
</evidence>
<reference evidence="2 3" key="1">
    <citation type="journal article" date="2021" name="BMC Genomics">
        <title>Datura genome reveals duplications of psychoactive alkaloid biosynthetic genes and high mutation rate following tissue culture.</title>
        <authorList>
            <person name="Rajewski A."/>
            <person name="Carter-House D."/>
            <person name="Stajich J."/>
            <person name="Litt A."/>
        </authorList>
    </citation>
    <scope>NUCLEOTIDE SEQUENCE [LARGE SCALE GENOMIC DNA]</scope>
    <source>
        <strain evidence="2">AR-01</strain>
    </source>
</reference>
<evidence type="ECO:0000313" key="3">
    <source>
        <dbReference type="Proteomes" id="UP000823775"/>
    </source>
</evidence>
<feature type="compositionally biased region" description="Polar residues" evidence="1">
    <location>
        <begin position="1"/>
        <end position="11"/>
    </location>
</feature>
<protein>
    <submittedName>
        <fullName evidence="2">Uncharacterized protein</fullName>
    </submittedName>
</protein>
<dbReference type="EMBL" id="JACEIK010000156">
    <property type="protein sequence ID" value="MCD7451240.1"/>
    <property type="molecule type" value="Genomic_DNA"/>
</dbReference>
<accession>A0ABS8RWQ1</accession>
<name>A0ABS8RWQ1_DATST</name>